<evidence type="ECO:0008006" key="4">
    <source>
        <dbReference type="Google" id="ProtNLM"/>
    </source>
</evidence>
<evidence type="ECO:0000313" key="2">
    <source>
        <dbReference type="EMBL" id="GAA3790199.1"/>
    </source>
</evidence>
<evidence type="ECO:0000313" key="3">
    <source>
        <dbReference type="Proteomes" id="UP001501456"/>
    </source>
</evidence>
<comment type="caution">
    <text evidence="2">The sequence shown here is derived from an EMBL/GenBank/DDBJ whole genome shotgun (WGS) entry which is preliminary data.</text>
</comment>
<organism evidence="2 3">
    <name type="scientific">Corallibacter vietnamensis</name>
    <dbReference type="NCBI Taxonomy" id="904130"/>
    <lineage>
        <taxon>Bacteria</taxon>
        <taxon>Pseudomonadati</taxon>
        <taxon>Bacteroidota</taxon>
        <taxon>Flavobacteriia</taxon>
        <taxon>Flavobacteriales</taxon>
        <taxon>Flavobacteriaceae</taxon>
        <taxon>Corallibacter</taxon>
    </lineage>
</organism>
<keyword evidence="1" id="KW-0732">Signal</keyword>
<keyword evidence="3" id="KW-1185">Reference proteome</keyword>
<feature type="signal peptide" evidence="1">
    <location>
        <begin position="1"/>
        <end position="21"/>
    </location>
</feature>
<dbReference type="RefSeq" id="WP_344730766.1">
    <property type="nucleotide sequence ID" value="NZ_BAABBI010000004.1"/>
</dbReference>
<sequence>MYSKCKTILFLGFVILLFSCASVSYTDKHQLVSEIQALDKKTYVSEKDSQLLLRHDILHFTKNGRVKSSISLDNNNDTLVTTEKKLWFTKQSYPDKDPYYCKTRWKPKNRERISCYTQKQYKKNEAIYYYHKNGRINKIEDNFTNFYTKHYTYKNNDVSKITIVNKANDTIEAIKINCLKKDTSGTCLEEVQTYTQTDSVITIYRYPKYF</sequence>
<evidence type="ECO:0000256" key="1">
    <source>
        <dbReference type="SAM" id="SignalP"/>
    </source>
</evidence>
<name>A0ABP7HF15_9FLAO</name>
<dbReference type="Proteomes" id="UP001501456">
    <property type="component" value="Unassembled WGS sequence"/>
</dbReference>
<reference evidence="3" key="1">
    <citation type="journal article" date="2019" name="Int. J. Syst. Evol. Microbiol.">
        <title>The Global Catalogue of Microorganisms (GCM) 10K type strain sequencing project: providing services to taxonomists for standard genome sequencing and annotation.</title>
        <authorList>
            <consortium name="The Broad Institute Genomics Platform"/>
            <consortium name="The Broad Institute Genome Sequencing Center for Infectious Disease"/>
            <person name="Wu L."/>
            <person name="Ma J."/>
        </authorList>
    </citation>
    <scope>NUCLEOTIDE SEQUENCE [LARGE SCALE GENOMIC DNA]</scope>
    <source>
        <strain evidence="3">JCM 17525</strain>
    </source>
</reference>
<proteinExistence type="predicted"/>
<feature type="chain" id="PRO_5047005026" description="Lipoprotein" evidence="1">
    <location>
        <begin position="22"/>
        <end position="210"/>
    </location>
</feature>
<dbReference type="EMBL" id="BAABBI010000004">
    <property type="protein sequence ID" value="GAA3790199.1"/>
    <property type="molecule type" value="Genomic_DNA"/>
</dbReference>
<accession>A0ABP7HF15</accession>
<gene>
    <name evidence="2" type="ORF">GCM10022271_23180</name>
</gene>
<dbReference type="PROSITE" id="PS51257">
    <property type="entry name" value="PROKAR_LIPOPROTEIN"/>
    <property type="match status" value="1"/>
</dbReference>
<protein>
    <recommendedName>
        <fullName evidence="4">Lipoprotein</fullName>
    </recommendedName>
</protein>